<keyword evidence="6 11" id="KW-0812">Transmembrane</keyword>
<dbReference type="InterPro" id="IPR050428">
    <property type="entry name" value="TCS_sensor_his_kinase"/>
</dbReference>
<proteinExistence type="predicted"/>
<dbReference type="AlphaFoldDB" id="I4YVI1"/>
<comment type="subcellular location">
    <subcellularLocation>
        <location evidence="2">Membrane</location>
        <topology evidence="2">Multi-pass membrane protein</topology>
    </subcellularLocation>
</comment>
<keyword evidence="5" id="KW-0808">Transferase</keyword>
<comment type="catalytic activity">
    <reaction evidence="1">
        <text>ATP + protein L-histidine = ADP + protein N-phospho-L-histidine.</text>
        <dbReference type="EC" id="2.7.13.3"/>
    </reaction>
</comment>
<evidence type="ECO:0000313" key="15">
    <source>
        <dbReference type="Proteomes" id="UP000003947"/>
    </source>
</evidence>
<keyword evidence="15" id="KW-1185">Reference proteome</keyword>
<keyword evidence="8 11" id="KW-1133">Transmembrane helix</keyword>
<dbReference type="InterPro" id="IPR003594">
    <property type="entry name" value="HATPase_dom"/>
</dbReference>
<dbReference type="InterPro" id="IPR036097">
    <property type="entry name" value="HisK_dim/P_sf"/>
</dbReference>
<evidence type="ECO:0000313" key="14">
    <source>
        <dbReference type="EMBL" id="EIM27973.1"/>
    </source>
</evidence>
<keyword evidence="4" id="KW-0597">Phosphoprotein</keyword>
<dbReference type="InterPro" id="IPR003660">
    <property type="entry name" value="HAMP_dom"/>
</dbReference>
<dbReference type="InterPro" id="IPR005467">
    <property type="entry name" value="His_kinase_dom"/>
</dbReference>
<dbReference type="CDD" id="cd00082">
    <property type="entry name" value="HisKA"/>
    <property type="match status" value="1"/>
</dbReference>
<feature type="transmembrane region" description="Helical" evidence="11">
    <location>
        <begin position="137"/>
        <end position="160"/>
    </location>
</feature>
<evidence type="ECO:0000256" key="9">
    <source>
        <dbReference type="ARBA" id="ARBA00023012"/>
    </source>
</evidence>
<dbReference type="PROSITE" id="PS50109">
    <property type="entry name" value="HIS_KIN"/>
    <property type="match status" value="1"/>
</dbReference>
<evidence type="ECO:0000256" key="7">
    <source>
        <dbReference type="ARBA" id="ARBA00022777"/>
    </source>
</evidence>
<dbReference type="EMBL" id="JH660645">
    <property type="protein sequence ID" value="EIM27973.1"/>
    <property type="molecule type" value="Genomic_DNA"/>
</dbReference>
<dbReference type="SUPFAM" id="SSF47384">
    <property type="entry name" value="Homodimeric domain of signal transducing histidine kinase"/>
    <property type="match status" value="1"/>
</dbReference>
<keyword evidence="10 11" id="KW-0472">Membrane</keyword>
<dbReference type="eggNOG" id="COG5002">
    <property type="taxonomic scope" value="Bacteria"/>
</dbReference>
<dbReference type="STRING" id="864069.MicloDRAFT_00045500"/>
<dbReference type="InterPro" id="IPR036890">
    <property type="entry name" value="HATPase_C_sf"/>
</dbReference>
<dbReference type="InterPro" id="IPR003661">
    <property type="entry name" value="HisK_dim/P_dom"/>
</dbReference>
<dbReference type="PROSITE" id="PS50885">
    <property type="entry name" value="HAMP"/>
    <property type="match status" value="1"/>
</dbReference>
<dbReference type="GO" id="GO:0005886">
    <property type="term" value="C:plasma membrane"/>
    <property type="evidence" value="ECO:0007669"/>
    <property type="project" value="TreeGrafter"/>
</dbReference>
<name>I4YVI1_9HYPH</name>
<feature type="domain" description="HAMP" evidence="13">
    <location>
        <begin position="165"/>
        <end position="217"/>
    </location>
</feature>
<dbReference type="GO" id="GO:0000155">
    <property type="term" value="F:phosphorelay sensor kinase activity"/>
    <property type="evidence" value="ECO:0007669"/>
    <property type="project" value="InterPro"/>
</dbReference>
<evidence type="ECO:0000259" key="13">
    <source>
        <dbReference type="PROSITE" id="PS50885"/>
    </source>
</evidence>
<dbReference type="InterPro" id="IPR004358">
    <property type="entry name" value="Sig_transdc_His_kin-like_C"/>
</dbReference>
<dbReference type="Gene3D" id="1.10.287.130">
    <property type="match status" value="1"/>
</dbReference>
<feature type="domain" description="Histidine kinase" evidence="12">
    <location>
        <begin position="225"/>
        <end position="437"/>
    </location>
</feature>
<dbReference type="SMART" id="SM00388">
    <property type="entry name" value="HisKA"/>
    <property type="match status" value="1"/>
</dbReference>
<evidence type="ECO:0000256" key="8">
    <source>
        <dbReference type="ARBA" id="ARBA00022989"/>
    </source>
</evidence>
<dbReference type="EC" id="2.7.13.3" evidence="3"/>
<feature type="transmembrane region" description="Helical" evidence="11">
    <location>
        <begin position="12"/>
        <end position="34"/>
    </location>
</feature>
<dbReference type="OrthoDB" id="9809766at2"/>
<evidence type="ECO:0000259" key="12">
    <source>
        <dbReference type="PROSITE" id="PS50109"/>
    </source>
</evidence>
<dbReference type="HOGENOM" id="CLU_000445_89_37_5"/>
<dbReference type="RefSeq" id="WP_009764023.1">
    <property type="nucleotide sequence ID" value="NZ_CP141048.1"/>
</dbReference>
<organism evidence="14 15">
    <name type="scientific">Microvirga lotononidis</name>
    <dbReference type="NCBI Taxonomy" id="864069"/>
    <lineage>
        <taxon>Bacteria</taxon>
        <taxon>Pseudomonadati</taxon>
        <taxon>Pseudomonadota</taxon>
        <taxon>Alphaproteobacteria</taxon>
        <taxon>Hyphomicrobiales</taxon>
        <taxon>Methylobacteriaceae</taxon>
        <taxon>Microvirga</taxon>
    </lineage>
</organism>
<sequence precursor="true">MKHRNSLRTRLTVWFTALLILVGLLGGLGAYMAAQEDPDSLLDNQMREIAFNVVSSVDDLAQMPAPPLNADDMLVVQAWDTDGNLLKSFPSGLDLPRQEETGFADVHTPSGQWRSYTWVLDDGTIQVSQRTSVRRGLALMAALPAIVTTLLLIPISALLVRWLVGRILAPVDELAQQLMARQPDCTQQLALSDVPDEIVPLIHAMNKALERVADMLASQRRFVSNAAHQLRTPLTALRIQASNLRHAASPGAAAEVLDDMDLGFRRMSTLTSQLLALARAEAPLPEQIPQPVELADILQEAARGVAPLAESKLIALEFGPMPKVQVRAERNDLETIFSNLLDNAICYTPPGGRILVTAHCAAEQVQVEVADTGPGLPDDLLERVCDPFVRGRHEQEGTGLGLSIVKALAFRAGGRLSLRNRADRSGLIAQVDLPVLPMSRGSNRTAA</sequence>
<dbReference type="Pfam" id="PF00512">
    <property type="entry name" value="HisKA"/>
    <property type="match status" value="1"/>
</dbReference>
<evidence type="ECO:0000256" key="5">
    <source>
        <dbReference type="ARBA" id="ARBA00022679"/>
    </source>
</evidence>
<dbReference type="PRINTS" id="PR00344">
    <property type="entry name" value="BCTRLSENSOR"/>
</dbReference>
<keyword evidence="9" id="KW-0902">Two-component regulatory system</keyword>
<evidence type="ECO:0000256" key="4">
    <source>
        <dbReference type="ARBA" id="ARBA00022553"/>
    </source>
</evidence>
<evidence type="ECO:0000256" key="6">
    <source>
        <dbReference type="ARBA" id="ARBA00022692"/>
    </source>
</evidence>
<dbReference type="Gene3D" id="3.30.565.10">
    <property type="entry name" value="Histidine kinase-like ATPase, C-terminal domain"/>
    <property type="match status" value="1"/>
</dbReference>
<evidence type="ECO:0000256" key="1">
    <source>
        <dbReference type="ARBA" id="ARBA00000085"/>
    </source>
</evidence>
<evidence type="ECO:0000256" key="3">
    <source>
        <dbReference type="ARBA" id="ARBA00012438"/>
    </source>
</evidence>
<reference evidence="14 15" key="1">
    <citation type="submission" date="2012-02" db="EMBL/GenBank/DDBJ databases">
        <title>Improved High-Quality Draft sequence of Microvirga sp. WSM3557.</title>
        <authorList>
            <consortium name="US DOE Joint Genome Institute"/>
            <person name="Lucas S."/>
            <person name="Han J."/>
            <person name="Lapidus A."/>
            <person name="Cheng J.-F."/>
            <person name="Goodwin L."/>
            <person name="Pitluck S."/>
            <person name="Peters L."/>
            <person name="Zhang X."/>
            <person name="Detter J.C."/>
            <person name="Han C."/>
            <person name="Tapia R."/>
            <person name="Land M."/>
            <person name="Hauser L."/>
            <person name="Kyrpides N."/>
            <person name="Ivanova N."/>
            <person name="Pagani I."/>
            <person name="Brau L."/>
            <person name="Yates R."/>
            <person name="O'Hara G."/>
            <person name="Rui T."/>
            <person name="Howieson J."/>
            <person name="Reeve W."/>
            <person name="Woyke T."/>
        </authorList>
    </citation>
    <scope>NUCLEOTIDE SEQUENCE [LARGE SCALE GENOMIC DNA]</scope>
    <source>
        <strain evidence="14 15">WSM3557</strain>
    </source>
</reference>
<evidence type="ECO:0000256" key="2">
    <source>
        <dbReference type="ARBA" id="ARBA00004141"/>
    </source>
</evidence>
<evidence type="ECO:0000256" key="10">
    <source>
        <dbReference type="ARBA" id="ARBA00023136"/>
    </source>
</evidence>
<protein>
    <recommendedName>
        <fullName evidence="3">histidine kinase</fullName>
        <ecNumber evidence="3">2.7.13.3</ecNumber>
    </recommendedName>
</protein>
<evidence type="ECO:0000256" key="11">
    <source>
        <dbReference type="SAM" id="Phobius"/>
    </source>
</evidence>
<dbReference type="PANTHER" id="PTHR45436">
    <property type="entry name" value="SENSOR HISTIDINE KINASE YKOH"/>
    <property type="match status" value="1"/>
</dbReference>
<gene>
    <name evidence="14" type="ORF">MicloDRAFT_00045500</name>
</gene>
<dbReference type="Proteomes" id="UP000003947">
    <property type="component" value="Unassembled WGS sequence"/>
</dbReference>
<dbReference type="PANTHER" id="PTHR45436:SF15">
    <property type="entry name" value="SENSOR HISTIDINE KINASE CUSS"/>
    <property type="match status" value="1"/>
</dbReference>
<dbReference type="PATRIC" id="fig|864069.3.peg.4904"/>
<dbReference type="SMART" id="SM00387">
    <property type="entry name" value="HATPase_c"/>
    <property type="match status" value="1"/>
</dbReference>
<dbReference type="Pfam" id="PF02518">
    <property type="entry name" value="HATPase_c"/>
    <property type="match status" value="1"/>
</dbReference>
<dbReference type="CDD" id="cd00075">
    <property type="entry name" value="HATPase"/>
    <property type="match status" value="1"/>
</dbReference>
<keyword evidence="7 14" id="KW-0418">Kinase</keyword>
<accession>I4YVI1</accession>
<dbReference type="SUPFAM" id="SSF55874">
    <property type="entry name" value="ATPase domain of HSP90 chaperone/DNA topoisomerase II/histidine kinase"/>
    <property type="match status" value="1"/>
</dbReference>